<gene>
    <name evidence="1" type="ORF">E6H00_05670</name>
</gene>
<sequence length="244" mass="26717">MNSEPKRLIISLVAVVAVGIGGLALSRIRPAATQAQEAYAPVIRPADFVGRVDNRYFPLAPGTTFVSRGAGSGATETMVVTGETKTIMGVKTTQVRDREVNKNNELIEDTYDWYAQDKNGDVWYFGEDTTVYKHGKAVSKAGTWEAGKNGALPGIIMKKHPQVDESWRQEYSKGVAEDMAQVLGTTETVTVPAGTYTNCVKTKDWDARHPYPAEYKYYCPDAGVVLETPAVGLGRTELISIRHK</sequence>
<comment type="caution">
    <text evidence="1">The sequence shown here is derived from an EMBL/GenBank/DDBJ whole genome shotgun (WGS) entry which is preliminary data.</text>
</comment>
<protein>
    <submittedName>
        <fullName evidence="1">Uncharacterized protein</fullName>
    </submittedName>
</protein>
<name>A0A537K5A6_9BACT</name>
<dbReference type="PROSITE" id="PS00430">
    <property type="entry name" value="TONB_DEPENDENT_REC_1"/>
    <property type="match status" value="1"/>
</dbReference>
<evidence type="ECO:0000313" key="2">
    <source>
        <dbReference type="Proteomes" id="UP000318509"/>
    </source>
</evidence>
<organism evidence="1 2">
    <name type="scientific">Candidatus Segetimicrobium genomatis</name>
    <dbReference type="NCBI Taxonomy" id="2569760"/>
    <lineage>
        <taxon>Bacteria</taxon>
        <taxon>Bacillati</taxon>
        <taxon>Candidatus Sysuimicrobiota</taxon>
        <taxon>Candidatus Sysuimicrobiia</taxon>
        <taxon>Candidatus Sysuimicrobiales</taxon>
        <taxon>Candidatus Segetimicrobiaceae</taxon>
        <taxon>Candidatus Segetimicrobium</taxon>
    </lineage>
</organism>
<dbReference type="Proteomes" id="UP000318509">
    <property type="component" value="Unassembled WGS sequence"/>
</dbReference>
<dbReference type="InterPro" id="IPR010916">
    <property type="entry name" value="TonB_box_CS"/>
</dbReference>
<evidence type="ECO:0000313" key="1">
    <source>
        <dbReference type="EMBL" id="TMI90914.1"/>
    </source>
</evidence>
<reference evidence="1 2" key="1">
    <citation type="journal article" date="2019" name="Nat. Microbiol.">
        <title>Mediterranean grassland soil C-N compound turnover is dependent on rainfall and depth, and is mediated by genomically divergent microorganisms.</title>
        <authorList>
            <person name="Diamond S."/>
            <person name="Andeer P.F."/>
            <person name="Li Z."/>
            <person name="Crits-Christoph A."/>
            <person name="Burstein D."/>
            <person name="Anantharaman K."/>
            <person name="Lane K.R."/>
            <person name="Thomas B.C."/>
            <person name="Pan C."/>
            <person name="Northen T.R."/>
            <person name="Banfield J.F."/>
        </authorList>
    </citation>
    <scope>NUCLEOTIDE SEQUENCE [LARGE SCALE GENOMIC DNA]</scope>
    <source>
        <strain evidence="1">NP_3</strain>
    </source>
</reference>
<proteinExistence type="predicted"/>
<dbReference type="AlphaFoldDB" id="A0A537K5A6"/>
<dbReference type="EMBL" id="VBAK01000106">
    <property type="protein sequence ID" value="TMI90914.1"/>
    <property type="molecule type" value="Genomic_DNA"/>
</dbReference>
<accession>A0A537K5A6</accession>